<comment type="caution">
    <text evidence="3">The sequence shown here is derived from an EMBL/GenBank/DDBJ whole genome shotgun (WGS) entry which is preliminary data.</text>
</comment>
<reference evidence="4" key="1">
    <citation type="journal article" date="2019" name="Int. J. Syst. Evol. Microbiol.">
        <title>The Global Catalogue of Microorganisms (GCM) 10K type strain sequencing project: providing services to taxonomists for standard genome sequencing and annotation.</title>
        <authorList>
            <consortium name="The Broad Institute Genomics Platform"/>
            <consortium name="The Broad Institute Genome Sequencing Center for Infectious Disease"/>
            <person name="Wu L."/>
            <person name="Ma J."/>
        </authorList>
    </citation>
    <scope>NUCLEOTIDE SEQUENCE [LARGE SCALE GENOMIC DNA]</scope>
    <source>
        <strain evidence="4">JCM 16923</strain>
    </source>
</reference>
<accession>A0ABP7NTP5</accession>
<dbReference type="NCBIfam" id="TIGR03816">
    <property type="entry name" value="tadE_like_DECH"/>
    <property type="match status" value="1"/>
</dbReference>
<dbReference type="InterPro" id="IPR028087">
    <property type="entry name" value="Tad_N"/>
</dbReference>
<dbReference type="RefSeq" id="WP_344781302.1">
    <property type="nucleotide sequence ID" value="NZ_BAAAZW010000003.1"/>
</dbReference>
<keyword evidence="4" id="KW-1185">Reference proteome</keyword>
<evidence type="ECO:0000313" key="4">
    <source>
        <dbReference type="Proteomes" id="UP001418444"/>
    </source>
</evidence>
<dbReference type="InterPro" id="IPR021202">
    <property type="entry name" value="Rv3654c-like"/>
</dbReference>
<dbReference type="Pfam" id="PF13400">
    <property type="entry name" value="Tad"/>
    <property type="match status" value="1"/>
</dbReference>
<evidence type="ECO:0000259" key="2">
    <source>
        <dbReference type="Pfam" id="PF13400"/>
    </source>
</evidence>
<keyword evidence="1" id="KW-0472">Membrane</keyword>
<name>A0ABP7NTP5_9ACTN</name>
<gene>
    <name evidence="3" type="ORF">GCM10022231_10150</name>
</gene>
<evidence type="ECO:0000256" key="1">
    <source>
        <dbReference type="SAM" id="Phobius"/>
    </source>
</evidence>
<dbReference type="EMBL" id="BAAAZW010000003">
    <property type="protein sequence ID" value="GAA3953823.1"/>
    <property type="molecule type" value="Genomic_DNA"/>
</dbReference>
<organism evidence="3 4">
    <name type="scientific">Gordonia caeni</name>
    <dbReference type="NCBI Taxonomy" id="1007097"/>
    <lineage>
        <taxon>Bacteria</taxon>
        <taxon>Bacillati</taxon>
        <taxon>Actinomycetota</taxon>
        <taxon>Actinomycetes</taxon>
        <taxon>Mycobacteriales</taxon>
        <taxon>Gordoniaceae</taxon>
        <taxon>Gordonia</taxon>
    </lineage>
</organism>
<protein>
    <submittedName>
        <fullName evidence="3">Flp pilus-assembly TadE/G-like family protein</fullName>
    </submittedName>
</protein>
<evidence type="ECO:0000313" key="3">
    <source>
        <dbReference type="EMBL" id="GAA3953823.1"/>
    </source>
</evidence>
<proteinExistence type="predicted"/>
<keyword evidence="1" id="KW-0812">Transmembrane</keyword>
<sequence length="135" mass="13858">MSPRAASPPSSPGERIRRLWTDDSGFATIASALVIAGLAVLLVAVLYLGAAVLARHRAQHAADLGALAAAVESVSGADDPCARARELTARQDGAPRVTRCVLDGQDVLVAVVVQVRLGGWGVREASAQARAGPVE</sequence>
<dbReference type="Proteomes" id="UP001418444">
    <property type="component" value="Unassembled WGS sequence"/>
</dbReference>
<feature type="domain" description="Putative Flp pilus-assembly TadG-like N-terminal" evidence="2">
    <location>
        <begin position="25"/>
        <end position="71"/>
    </location>
</feature>
<keyword evidence="1" id="KW-1133">Transmembrane helix</keyword>
<feature type="transmembrane region" description="Helical" evidence="1">
    <location>
        <begin position="26"/>
        <end position="50"/>
    </location>
</feature>